<dbReference type="EMBL" id="JACBPP010000008">
    <property type="protein sequence ID" value="KAF8000069.1"/>
    <property type="molecule type" value="Genomic_DNA"/>
</dbReference>
<proteinExistence type="predicted"/>
<comment type="caution">
    <text evidence="2">The sequence shown here is derived from an EMBL/GenBank/DDBJ whole genome shotgun (WGS) entry which is preliminary data.</text>
</comment>
<reference evidence="2" key="1">
    <citation type="submission" date="2020-10" db="EMBL/GenBank/DDBJ databases">
        <title>The Whole-Genome Sequence of Metschnikowia persimmonesis, a Novel Endophytic Yeast Species Isolated from Medicinal Plant Diospyros kaki Thumb.</title>
        <authorList>
            <person name="Rahmat E."/>
            <person name="Kang Y."/>
        </authorList>
    </citation>
    <scope>NUCLEOTIDE SEQUENCE</scope>
    <source>
        <strain evidence="2">KIOM G15050</strain>
    </source>
</reference>
<protein>
    <submittedName>
        <fullName evidence="2">Uncharacterized protein</fullName>
    </submittedName>
</protein>
<gene>
    <name evidence="2" type="ORF">HF325_005918</name>
</gene>
<organism evidence="2 3">
    <name type="scientific">Metschnikowia pulcherrima</name>
    <dbReference type="NCBI Taxonomy" id="27326"/>
    <lineage>
        <taxon>Eukaryota</taxon>
        <taxon>Fungi</taxon>
        <taxon>Dikarya</taxon>
        <taxon>Ascomycota</taxon>
        <taxon>Saccharomycotina</taxon>
        <taxon>Pichiomycetes</taxon>
        <taxon>Metschnikowiaceae</taxon>
        <taxon>Metschnikowia</taxon>
    </lineage>
</organism>
<keyword evidence="1" id="KW-0732">Signal</keyword>
<feature type="chain" id="PRO_5034015265" evidence="1">
    <location>
        <begin position="20"/>
        <end position="237"/>
    </location>
</feature>
<dbReference type="Proteomes" id="UP000649328">
    <property type="component" value="Unassembled WGS sequence"/>
</dbReference>
<dbReference type="AlphaFoldDB" id="A0A8H7GMA9"/>
<keyword evidence="3" id="KW-1185">Reference proteome</keyword>
<name>A0A8H7GMA9_9ASCO</name>
<evidence type="ECO:0000256" key="1">
    <source>
        <dbReference type="SAM" id="SignalP"/>
    </source>
</evidence>
<feature type="signal peptide" evidence="1">
    <location>
        <begin position="1"/>
        <end position="19"/>
    </location>
</feature>
<evidence type="ECO:0000313" key="3">
    <source>
        <dbReference type="Proteomes" id="UP000649328"/>
    </source>
</evidence>
<accession>A0A8H7GMA9</accession>
<evidence type="ECO:0000313" key="2">
    <source>
        <dbReference type="EMBL" id="KAF8000069.1"/>
    </source>
</evidence>
<sequence length="237" mass="27394">MASKPAIIVFLCLFPIALAASAPNVKDSKAIYIESKANKTLEILPKIEWPGRDNFTNQFSNNDTQYAEELLEWYHNQLLSFIHETHFDTFRFEVVMAKLSIDLSDIMNLAQEVVLHNNQVSRQLQYVAGAFDMMVKSLLILNFYDFVGTSENYVVNRVVDLHVRILKLYTSHGSLNTDIKGCEDMLMGFWQNLDEWQEALWVIPELSLEVQTLIDEQVAQARARIRILFSQIPRKHN</sequence>
<dbReference type="OrthoDB" id="4102573at2759"/>